<accession>A0A075TYV7</accession>
<keyword evidence="1" id="KW-1133">Transmembrane helix</keyword>
<dbReference type="KEGG" id="wct:WS74_0164"/>
<protein>
    <submittedName>
        <fullName evidence="2">Uncharacterized protein</fullName>
    </submittedName>
</protein>
<dbReference type="PATRIC" id="fig|759620.7.peg.151"/>
<dbReference type="Proteomes" id="UP000029079">
    <property type="component" value="Chromosome"/>
</dbReference>
<dbReference type="KEGG" id="wce:WS08_0164"/>
<dbReference type="AlphaFoldDB" id="A0A075TYV7"/>
<proteinExistence type="predicted"/>
<feature type="transmembrane region" description="Helical" evidence="1">
    <location>
        <begin position="37"/>
        <end position="58"/>
    </location>
</feature>
<dbReference type="EMBL" id="CP009223">
    <property type="protein sequence ID" value="AIM62416.1"/>
    <property type="molecule type" value="Genomic_DNA"/>
</dbReference>
<organism evidence="2 3">
    <name type="scientific">Weissella ceti</name>
    <dbReference type="NCBI Taxonomy" id="759620"/>
    <lineage>
        <taxon>Bacteria</taxon>
        <taxon>Bacillati</taxon>
        <taxon>Bacillota</taxon>
        <taxon>Bacilli</taxon>
        <taxon>Lactobacillales</taxon>
        <taxon>Lactobacillaceae</taxon>
        <taxon>Weissella</taxon>
    </lineage>
</organism>
<evidence type="ECO:0000256" key="1">
    <source>
        <dbReference type="SAM" id="Phobius"/>
    </source>
</evidence>
<evidence type="ECO:0000313" key="2">
    <source>
        <dbReference type="EMBL" id="AIM62416.1"/>
    </source>
</evidence>
<gene>
    <name evidence="2" type="ORF">WS74_0164</name>
</gene>
<dbReference type="RefSeq" id="WP_009495512.1">
    <property type="nucleotide sequence ID" value="NZ_CP009223.1"/>
</dbReference>
<evidence type="ECO:0000313" key="3">
    <source>
        <dbReference type="Proteomes" id="UP000029079"/>
    </source>
</evidence>
<keyword evidence="1" id="KW-0472">Membrane</keyword>
<sequence>MAMFLHIFIGLVAFIGAGVMSISFKGNMQSLNAVQKWSLIATVSAIGVTAVFGFYMAAGPMGAVLSAALLAVFEYECFFKVRQAA</sequence>
<name>A0A075TYV7_9LACO</name>
<dbReference type="KEGG" id="wci:WS105_0163"/>
<reference evidence="2 3" key="1">
    <citation type="journal article" date="2014" name="Genome Announc.">
        <title>Complete Genome Sequences of Fish Pathogenic Weissella ceti Strains WS74 and WS105.</title>
        <authorList>
            <person name="Figueiredo H.C."/>
            <person name="Leal C.A."/>
            <person name="Dorella F.A."/>
            <person name="Carvalho A.F."/>
            <person name="Soares S.C."/>
            <person name="Pereira F.L."/>
            <person name="Azevedo V.A."/>
        </authorList>
    </citation>
    <scope>NUCLEOTIDE SEQUENCE [LARGE SCALE GENOMIC DNA]</scope>
    <source>
        <strain evidence="2 3">WS74</strain>
    </source>
</reference>
<keyword evidence="3" id="KW-1185">Reference proteome</keyword>
<keyword evidence="1" id="KW-0812">Transmembrane</keyword>
<reference evidence="3" key="2">
    <citation type="submission" date="2014-08" db="EMBL/GenBank/DDBJ databases">
        <title>Complete genome of Weissella ceti strain WS74 isolated from diseased rainbow trout in Brazil.</title>
        <authorList>
            <person name="Figueiredo H.C.P."/>
            <person name="Leal C.A.G."/>
            <person name="Pereira F.L."/>
            <person name="Soares S.C."/>
            <person name="Dorella F.A."/>
            <person name="Carvalho A.F."/>
            <person name="Azevedo V.A.C."/>
        </authorList>
    </citation>
    <scope>NUCLEOTIDE SEQUENCE [LARGE SCALE GENOMIC DNA]</scope>
    <source>
        <strain evidence="3">WS74</strain>
    </source>
</reference>
<dbReference type="STRING" id="759620.WS105_0163"/>